<dbReference type="PROSITE" id="PS50157">
    <property type="entry name" value="ZINC_FINGER_C2H2_2"/>
    <property type="match status" value="1"/>
</dbReference>
<feature type="compositionally biased region" description="Acidic residues" evidence="3">
    <location>
        <begin position="23"/>
        <end position="39"/>
    </location>
</feature>
<dbReference type="GO" id="GO:0008270">
    <property type="term" value="F:zinc ion binding"/>
    <property type="evidence" value="ECO:0007669"/>
    <property type="project" value="UniProtKB-KW"/>
</dbReference>
<dbReference type="PANTHER" id="PTHR31875">
    <property type="entry name" value="PROTEIN DEHYDRATION-INDUCED 19"/>
    <property type="match status" value="1"/>
</dbReference>
<feature type="region of interest" description="Disordered" evidence="3">
    <location>
        <begin position="19"/>
        <end position="39"/>
    </location>
</feature>
<dbReference type="InterPro" id="IPR008598">
    <property type="entry name" value="Di19_Zn-bd"/>
</dbReference>
<sequence>MDFNSWDLDDSSMSWRVLKSHYEDEEEEEEQEEEVEDEEGVYPCPFCSEDFDVAELVEYHIQEYHIGEAPPSRSYNGFEICPVCAIRVRSDMVEHLITKHRNSLDMEQLLKLVKDEVFSGSSLYYGEQYRRSSQSASSEAEEVADKLLSFICEVPPTNEVANLQPNSPMSGNSSLESCPSKERVGRANAPSPTLVETAADKEARSRCNFVQELIFSSFFNLDL</sequence>
<name>A0AAN7Q2X3_9MYRT</name>
<dbReference type="Pfam" id="PF14571">
    <property type="entry name" value="Di19_C"/>
    <property type="match status" value="1"/>
</dbReference>
<evidence type="ECO:0000256" key="3">
    <source>
        <dbReference type="SAM" id="MobiDB-lite"/>
    </source>
</evidence>
<keyword evidence="2" id="KW-0479">Metal-binding</keyword>
<comment type="caution">
    <text evidence="5">The sequence shown here is derived from an EMBL/GenBank/DDBJ whole genome shotgun (WGS) entry which is preliminary data.</text>
</comment>
<evidence type="ECO:0000313" key="5">
    <source>
        <dbReference type="EMBL" id="KAK4758627.1"/>
    </source>
</evidence>
<dbReference type="PANTHER" id="PTHR31875:SF25">
    <property type="entry name" value="PROTEIN DEHYDRATION-INDUCED 19 HOMOLOG 2"/>
    <property type="match status" value="1"/>
</dbReference>
<keyword evidence="2" id="KW-0863">Zinc-finger</keyword>
<organism evidence="5 6">
    <name type="scientific">Trapa incisa</name>
    <dbReference type="NCBI Taxonomy" id="236973"/>
    <lineage>
        <taxon>Eukaryota</taxon>
        <taxon>Viridiplantae</taxon>
        <taxon>Streptophyta</taxon>
        <taxon>Embryophyta</taxon>
        <taxon>Tracheophyta</taxon>
        <taxon>Spermatophyta</taxon>
        <taxon>Magnoliopsida</taxon>
        <taxon>eudicotyledons</taxon>
        <taxon>Gunneridae</taxon>
        <taxon>Pentapetalae</taxon>
        <taxon>rosids</taxon>
        <taxon>malvids</taxon>
        <taxon>Myrtales</taxon>
        <taxon>Lythraceae</taxon>
        <taxon>Trapa</taxon>
    </lineage>
</organism>
<dbReference type="Proteomes" id="UP001345219">
    <property type="component" value="Chromosome 15"/>
</dbReference>
<evidence type="ECO:0000256" key="1">
    <source>
        <dbReference type="ARBA" id="ARBA00007109"/>
    </source>
</evidence>
<evidence type="ECO:0000259" key="4">
    <source>
        <dbReference type="PROSITE" id="PS50157"/>
    </source>
</evidence>
<dbReference type="PROSITE" id="PS00028">
    <property type="entry name" value="ZINC_FINGER_C2H2_1"/>
    <property type="match status" value="1"/>
</dbReference>
<dbReference type="InterPro" id="IPR033347">
    <property type="entry name" value="Di19"/>
</dbReference>
<protein>
    <recommendedName>
        <fullName evidence="4">C2H2-type domain-containing protein</fullName>
    </recommendedName>
</protein>
<proteinExistence type="inferred from homology"/>
<keyword evidence="6" id="KW-1185">Reference proteome</keyword>
<dbReference type="EMBL" id="JAXIOK010000012">
    <property type="protein sequence ID" value="KAK4758627.1"/>
    <property type="molecule type" value="Genomic_DNA"/>
</dbReference>
<dbReference type="AlphaFoldDB" id="A0AAN7Q2X3"/>
<evidence type="ECO:0000313" key="6">
    <source>
        <dbReference type="Proteomes" id="UP001345219"/>
    </source>
</evidence>
<feature type="domain" description="C2H2-type" evidence="4">
    <location>
        <begin position="42"/>
        <end position="70"/>
    </location>
</feature>
<gene>
    <name evidence="5" type="ORF">SAY87_019928</name>
</gene>
<accession>A0AAN7Q2X3</accession>
<dbReference type="InterPro" id="IPR027935">
    <property type="entry name" value="Di19_C"/>
</dbReference>
<dbReference type="InterPro" id="IPR013087">
    <property type="entry name" value="Znf_C2H2_type"/>
</dbReference>
<feature type="compositionally biased region" description="Polar residues" evidence="3">
    <location>
        <begin position="161"/>
        <end position="177"/>
    </location>
</feature>
<evidence type="ECO:0000256" key="2">
    <source>
        <dbReference type="PROSITE-ProRule" id="PRU00042"/>
    </source>
</evidence>
<reference evidence="5 6" key="1">
    <citation type="journal article" date="2023" name="Hortic Res">
        <title>Pangenome of water caltrop reveals structural variations and asymmetric subgenome divergence after allopolyploidization.</title>
        <authorList>
            <person name="Zhang X."/>
            <person name="Chen Y."/>
            <person name="Wang L."/>
            <person name="Yuan Y."/>
            <person name="Fang M."/>
            <person name="Shi L."/>
            <person name="Lu R."/>
            <person name="Comes H.P."/>
            <person name="Ma Y."/>
            <person name="Chen Y."/>
            <person name="Huang G."/>
            <person name="Zhou Y."/>
            <person name="Zheng Z."/>
            <person name="Qiu Y."/>
        </authorList>
    </citation>
    <scope>NUCLEOTIDE SEQUENCE [LARGE SCALE GENOMIC DNA]</scope>
    <source>
        <tissue evidence="5">Roots</tissue>
    </source>
</reference>
<feature type="region of interest" description="Disordered" evidence="3">
    <location>
        <begin position="161"/>
        <end position="192"/>
    </location>
</feature>
<dbReference type="Gene3D" id="3.30.160.60">
    <property type="entry name" value="Classic Zinc Finger"/>
    <property type="match status" value="1"/>
</dbReference>
<comment type="similarity">
    <text evidence="1">Belongs to the Di19 family.</text>
</comment>
<keyword evidence="2" id="KW-0862">Zinc</keyword>
<dbReference type="Pfam" id="PF05605">
    <property type="entry name" value="zf-Di19"/>
    <property type="match status" value="1"/>
</dbReference>